<dbReference type="InterPro" id="IPR012166">
    <property type="entry name" value="Uncharacterised_RocB"/>
</dbReference>
<dbReference type="STRING" id="157838.AN964_24395"/>
<accession>A0A0Q3WS39</accession>
<dbReference type="Pfam" id="PF01546">
    <property type="entry name" value="Peptidase_M20"/>
    <property type="match status" value="1"/>
</dbReference>
<evidence type="ECO:0000313" key="1">
    <source>
        <dbReference type="EMBL" id="KQL50767.1"/>
    </source>
</evidence>
<dbReference type="Proteomes" id="UP000051888">
    <property type="component" value="Unassembled WGS sequence"/>
</dbReference>
<name>A0A0Q3WS39_9BACI</name>
<dbReference type="PIRSF" id="PIRSF010386">
    <property type="entry name" value="RocB"/>
    <property type="match status" value="1"/>
</dbReference>
<gene>
    <name evidence="1" type="ORF">AN964_24395</name>
</gene>
<dbReference type="PATRIC" id="fig|157838.3.peg.5367"/>
<dbReference type="PANTHER" id="PTHR43808:SF27">
    <property type="entry name" value="PROTEIN ROCB"/>
    <property type="match status" value="1"/>
</dbReference>
<reference evidence="1 2" key="1">
    <citation type="submission" date="2015-09" db="EMBL/GenBank/DDBJ databases">
        <title>Genome sequencing project for genomic taxonomy and phylogenomics of Bacillus-like bacteria.</title>
        <authorList>
            <person name="Liu B."/>
            <person name="Wang J."/>
            <person name="Zhu Y."/>
            <person name="Liu G."/>
            <person name="Chen Q."/>
            <person name="Chen Z."/>
            <person name="Lan J."/>
            <person name="Che J."/>
            <person name="Ge C."/>
            <person name="Shi H."/>
            <person name="Pan Z."/>
            <person name="Liu X."/>
        </authorList>
    </citation>
    <scope>NUCLEOTIDE SEQUENCE [LARGE SCALE GENOMIC DNA]</scope>
    <source>
        <strain evidence="1 2">LMG 18435</strain>
    </source>
</reference>
<dbReference type="EMBL" id="LJJC01000015">
    <property type="protein sequence ID" value="KQL50767.1"/>
    <property type="molecule type" value="Genomic_DNA"/>
</dbReference>
<dbReference type="OrthoDB" id="9815360at2"/>
<dbReference type="InterPro" id="IPR050072">
    <property type="entry name" value="Peptidase_M20A"/>
</dbReference>
<dbReference type="Gene3D" id="3.40.630.10">
    <property type="entry name" value="Zn peptidases"/>
    <property type="match status" value="1"/>
</dbReference>
<sequence length="543" mass="62931">MINMKWGTPEKLRELLCELVSWKSITLSDGEKQFPILLKEKLKDLEHFQKYPEHLSLHQADLGRQFLTAMYKHPEATDTICLISHFDTVNTEEYGDLQPFSTMPEKLTQLFLEKYDDFSQDAIKDLESGEYLFGRGTMDMKMGLAMHMRLIEKASLENWPVNLLLLTVPDEEVNSSGMRCAVPVLLHLQEQYNLTYKLFLNGEPVFSQKPADPQYYIYTGTIGKIMPAALFYGKETHVGEPFGGITSPFIASFLTQKMEWNTEFQETVLGERTPVPVTLQQKDLKLEYSTQTPYRSTALYNVFLMKRNASEIMDLFERIANEAANDCNTVYLQVCQKHRVEPVGKVRVIRYQELLQYAKDKFGWEYIEEIKKEIHANQEWDDREKSFRITDKLMIQCQELSPSIVILYAPPYYPAVNSAGNELAEECVKFVTERALEKYNLSVERIHYFNGICDLSYVNYQDSYEGWTAFEANTPVWGDSYDVPFKGMEKLNAPVLNVGPFGKDAHKRTERLHIRNAFEEIPFIVEEMIYMISSKKKTADLKS</sequence>
<protein>
    <submittedName>
        <fullName evidence="1">Amino acid degradation protein</fullName>
    </submittedName>
</protein>
<comment type="caution">
    <text evidence="1">The sequence shown here is derived from an EMBL/GenBank/DDBJ whole genome shotgun (WGS) entry which is preliminary data.</text>
</comment>
<organism evidence="1 2">
    <name type="scientific">Heyndrickxia shackletonii</name>
    <dbReference type="NCBI Taxonomy" id="157838"/>
    <lineage>
        <taxon>Bacteria</taxon>
        <taxon>Bacillati</taxon>
        <taxon>Bacillota</taxon>
        <taxon>Bacilli</taxon>
        <taxon>Bacillales</taxon>
        <taxon>Bacillaceae</taxon>
        <taxon>Heyndrickxia</taxon>
    </lineage>
</organism>
<dbReference type="SUPFAM" id="SSF53187">
    <property type="entry name" value="Zn-dependent exopeptidases"/>
    <property type="match status" value="1"/>
</dbReference>
<evidence type="ECO:0000313" key="2">
    <source>
        <dbReference type="Proteomes" id="UP000051888"/>
    </source>
</evidence>
<dbReference type="AlphaFoldDB" id="A0A0Q3WS39"/>
<proteinExistence type="predicted"/>
<dbReference type="GO" id="GO:0016787">
    <property type="term" value="F:hydrolase activity"/>
    <property type="evidence" value="ECO:0007669"/>
    <property type="project" value="InterPro"/>
</dbReference>
<keyword evidence="2" id="KW-1185">Reference proteome</keyword>
<dbReference type="RefSeq" id="WP_055742373.1">
    <property type="nucleotide sequence ID" value="NZ_JAAIWL010000012.1"/>
</dbReference>
<dbReference type="InterPro" id="IPR002933">
    <property type="entry name" value="Peptidase_M20"/>
</dbReference>
<dbReference type="PANTHER" id="PTHR43808">
    <property type="entry name" value="ACETYLORNITHINE DEACETYLASE"/>
    <property type="match status" value="1"/>
</dbReference>